<keyword evidence="4" id="KW-1185">Reference proteome</keyword>
<feature type="domain" description="Terminase large subunit-like endonuclease" evidence="2">
    <location>
        <begin position="269"/>
        <end position="538"/>
    </location>
</feature>
<gene>
    <name evidence="3" type="ORF">A6A04_13410</name>
</gene>
<dbReference type="InterPro" id="IPR046462">
    <property type="entry name" value="TerL_nuclease"/>
</dbReference>
<comment type="caution">
    <text evidence="3">The sequence shown here is derived from an EMBL/GenBank/DDBJ whole genome shotgun (WGS) entry which is preliminary data.</text>
</comment>
<name>A0A178MWN4_9PROT</name>
<dbReference type="Pfam" id="PF03354">
    <property type="entry name" value="TerL_ATPase"/>
    <property type="match status" value="1"/>
</dbReference>
<dbReference type="Pfam" id="PF20441">
    <property type="entry name" value="TerL_nuclease"/>
    <property type="match status" value="1"/>
</dbReference>
<dbReference type="RefSeq" id="WP_068489921.1">
    <property type="nucleotide sequence ID" value="NZ_LWQT01000038.1"/>
</dbReference>
<dbReference type="Gene3D" id="3.40.50.300">
    <property type="entry name" value="P-loop containing nucleotide triphosphate hydrolases"/>
    <property type="match status" value="1"/>
</dbReference>
<dbReference type="PANTHER" id="PTHR41287">
    <property type="match status" value="1"/>
</dbReference>
<dbReference type="InterPro" id="IPR027417">
    <property type="entry name" value="P-loop_NTPase"/>
</dbReference>
<evidence type="ECO:0000313" key="3">
    <source>
        <dbReference type="EMBL" id="OAN53885.1"/>
    </source>
</evidence>
<protein>
    <submittedName>
        <fullName evidence="3">Terminase</fullName>
    </submittedName>
</protein>
<organism evidence="3 4">
    <name type="scientific">Paramagnetospirillum marisnigri</name>
    <dbReference type="NCBI Taxonomy" id="1285242"/>
    <lineage>
        <taxon>Bacteria</taxon>
        <taxon>Pseudomonadati</taxon>
        <taxon>Pseudomonadota</taxon>
        <taxon>Alphaproteobacteria</taxon>
        <taxon>Rhodospirillales</taxon>
        <taxon>Magnetospirillaceae</taxon>
        <taxon>Paramagnetospirillum</taxon>
    </lineage>
</organism>
<evidence type="ECO:0000259" key="2">
    <source>
        <dbReference type="Pfam" id="PF20441"/>
    </source>
</evidence>
<dbReference type="InterPro" id="IPR046461">
    <property type="entry name" value="TerL_ATPase"/>
</dbReference>
<dbReference type="STRING" id="1285242.A6A04_13410"/>
<dbReference type="OrthoDB" id="9760250at2"/>
<evidence type="ECO:0000259" key="1">
    <source>
        <dbReference type="Pfam" id="PF03354"/>
    </source>
</evidence>
<proteinExistence type="predicted"/>
<dbReference type="GO" id="GO:0004519">
    <property type="term" value="F:endonuclease activity"/>
    <property type="evidence" value="ECO:0007669"/>
    <property type="project" value="InterPro"/>
</dbReference>
<dbReference type="AlphaFoldDB" id="A0A178MWN4"/>
<sequence length="560" mass="60953">MDWTTACPDWEDRILSGRSLVPCPPLFPDEAAAALDVFKRLRIVDAPGSPTMGEACRPWVFDLVAAVFGAYDAANARRLINDFFLLISKKNSKSTIAAGIMITALLRNWRMSAELIILAPTIEVANNSAKPAMDMVRADPDLEVLLRAIPHQRTIEHRTTGATLKIVAADSDVVSGKKASCILVDEVWLFGKRGNAENMLREATGGLASRPEGFVIGLSTQSDEPPAGVFKQSLDRFRDIRDGKLIAPRSMGVLYEFPKRLLESGDYRKPENFGITNPNLGASVDHQFLLDKIAEAERAGPESLNGFLAKHLNVEIGLNLRSDRWAGADFWPDRADETLTLDALLERSEVVVVGIDGGGLDDLLGLCVMGRCRETRRWLSWHHAWAHQIVLERRKSEASKLRDFERDGDLTIVNQPGDDVQAVADLVFRIEDAGLLAEKGVGVDAAGIGDIVDELTAREMDIERIVGISQGWRLGAAIKTTERKVAGGDIIHGGRPLMAWCVGNARVEPKGNAILITKQASGTAKIDPLMAMFSAVSLMAINPQARAVNIDSLVAAIGGF</sequence>
<reference evidence="3 4" key="1">
    <citation type="submission" date="2016-04" db="EMBL/GenBank/DDBJ databases">
        <title>Draft genome sequence of freshwater magnetotactic bacteria Magnetospirillum marisnigri SP-1 and Magnetospirillum moscoviense BB-1.</title>
        <authorList>
            <person name="Koziaeva V."/>
            <person name="Dziuba M.V."/>
            <person name="Ivanov T.M."/>
            <person name="Kuznetsov B."/>
            <person name="Grouzdev D.S."/>
        </authorList>
    </citation>
    <scope>NUCLEOTIDE SEQUENCE [LARGE SCALE GENOMIC DNA]</scope>
    <source>
        <strain evidence="3 4">SP-1</strain>
    </source>
</reference>
<dbReference type="EMBL" id="LWQT01000038">
    <property type="protein sequence ID" value="OAN53885.1"/>
    <property type="molecule type" value="Genomic_DNA"/>
</dbReference>
<feature type="domain" description="Terminase large subunit-like ATPase" evidence="1">
    <location>
        <begin position="63"/>
        <end position="197"/>
    </location>
</feature>
<evidence type="ECO:0000313" key="4">
    <source>
        <dbReference type="Proteomes" id="UP000078428"/>
    </source>
</evidence>
<dbReference type="InterPro" id="IPR005021">
    <property type="entry name" value="Terminase_largesu-like"/>
</dbReference>
<dbReference type="Proteomes" id="UP000078428">
    <property type="component" value="Unassembled WGS sequence"/>
</dbReference>
<dbReference type="PANTHER" id="PTHR41287:SF1">
    <property type="entry name" value="PROTEIN YMFN"/>
    <property type="match status" value="1"/>
</dbReference>
<accession>A0A178MWN4</accession>